<organism evidence="1 2">
    <name type="scientific">Entomortierella chlamydospora</name>
    <dbReference type="NCBI Taxonomy" id="101097"/>
    <lineage>
        <taxon>Eukaryota</taxon>
        <taxon>Fungi</taxon>
        <taxon>Fungi incertae sedis</taxon>
        <taxon>Mucoromycota</taxon>
        <taxon>Mortierellomycotina</taxon>
        <taxon>Mortierellomycetes</taxon>
        <taxon>Mortierellales</taxon>
        <taxon>Mortierellaceae</taxon>
        <taxon>Entomortierella</taxon>
    </lineage>
</organism>
<comment type="caution">
    <text evidence="1">The sequence shown here is derived from an EMBL/GenBank/DDBJ whole genome shotgun (WGS) entry which is preliminary data.</text>
</comment>
<dbReference type="Proteomes" id="UP000703661">
    <property type="component" value="Unassembled WGS sequence"/>
</dbReference>
<dbReference type="AlphaFoldDB" id="A0A9P6N0T2"/>
<evidence type="ECO:0000313" key="2">
    <source>
        <dbReference type="Proteomes" id="UP000703661"/>
    </source>
</evidence>
<name>A0A9P6N0T2_9FUNG</name>
<protein>
    <submittedName>
        <fullName evidence="1">Uncharacterized protein</fullName>
    </submittedName>
</protein>
<reference evidence="1" key="1">
    <citation type="journal article" date="2020" name="Fungal Divers.">
        <title>Resolving the Mortierellaceae phylogeny through synthesis of multi-gene phylogenetics and phylogenomics.</title>
        <authorList>
            <person name="Vandepol N."/>
            <person name="Liber J."/>
            <person name="Desiro A."/>
            <person name="Na H."/>
            <person name="Kennedy M."/>
            <person name="Barry K."/>
            <person name="Grigoriev I.V."/>
            <person name="Miller A.N."/>
            <person name="O'Donnell K."/>
            <person name="Stajich J.E."/>
            <person name="Bonito G."/>
        </authorList>
    </citation>
    <scope>NUCLEOTIDE SEQUENCE</scope>
    <source>
        <strain evidence="1">NRRL 2769</strain>
    </source>
</reference>
<gene>
    <name evidence="1" type="ORF">BGZ80_005721</name>
</gene>
<dbReference type="EMBL" id="JAAAID010000281">
    <property type="protein sequence ID" value="KAG0019513.1"/>
    <property type="molecule type" value="Genomic_DNA"/>
</dbReference>
<evidence type="ECO:0000313" key="1">
    <source>
        <dbReference type="EMBL" id="KAG0019513.1"/>
    </source>
</evidence>
<sequence length="262" mass="29322">MLVAHLCLALESHTSREYVEKAASRVSSWVNFVRIPAGEKIRLGSDTLSISSSQPSKVYGSKTIRNTKKEGRKSRFLRGRIDHWELEKGNWAERDLNSFEPLHLQSCQQLELRGEPCLHNLSRVHYWSAAKESQVLQSKIVNEVARVRPIWVNIDSLHPNYTPLLPELESPSATTEISTFNSAISALPTSPSVYIGNDSSESQTLTESLRGIPSTVSVVSLLDVDSDKNESNYTDHVNGFNGDQYVPAVFGSWLQEMELLLP</sequence>
<keyword evidence="2" id="KW-1185">Reference proteome</keyword>
<accession>A0A9P6N0T2</accession>
<proteinExistence type="predicted"/>